<dbReference type="AlphaFoldDB" id="Q023I4"/>
<dbReference type="PANTHER" id="PTHR35532">
    <property type="entry name" value="SIMILAR TO POLYHYDROXYALKANOATE DEPOLYMERASE"/>
    <property type="match status" value="1"/>
</dbReference>
<proteinExistence type="predicted"/>
<dbReference type="Pfam" id="PF06452">
    <property type="entry name" value="CBM9_1"/>
    <property type="match status" value="1"/>
</dbReference>
<dbReference type="HOGENOM" id="CLU_049171_2_0_0"/>
<evidence type="ECO:0000259" key="1">
    <source>
        <dbReference type="Pfam" id="PF06452"/>
    </source>
</evidence>
<accession>Q023I4</accession>
<sequence length="272" mass="31345">MYDPLAPLNLEPARYTCYRAAGPIVVDGKLNERSWQLAPKSTPFVDIVTGEPGWFDTRVALLWDDEHLYFGFSVEESDVWGTMTKRDSKIWEENDVEVFIGGKNAYYEFEINALNTVYEVFWIWKDILKPGSPYYCRPEFDPATQRTMVLDGVGGHVHPRGERWGFLDWDFPGMRSAVHVDGVVNGRTNTDRGWTVELAFPWRGMADIADGRSLPPKDGDVWRIDCSRFEKIGRNREVLDPCVGWTWNRHGHYDSHIPEVFPYVTFSQKTVG</sequence>
<reference evidence="2" key="1">
    <citation type="submission" date="2006-10" db="EMBL/GenBank/DDBJ databases">
        <title>Complete sequence of Solibacter usitatus Ellin6076.</title>
        <authorList>
            <consortium name="US DOE Joint Genome Institute"/>
            <person name="Copeland A."/>
            <person name="Lucas S."/>
            <person name="Lapidus A."/>
            <person name="Barry K."/>
            <person name="Detter J.C."/>
            <person name="Glavina del Rio T."/>
            <person name="Hammon N."/>
            <person name="Israni S."/>
            <person name="Dalin E."/>
            <person name="Tice H."/>
            <person name="Pitluck S."/>
            <person name="Thompson L.S."/>
            <person name="Brettin T."/>
            <person name="Bruce D."/>
            <person name="Han C."/>
            <person name="Tapia R."/>
            <person name="Gilna P."/>
            <person name="Schmutz J."/>
            <person name="Larimer F."/>
            <person name="Land M."/>
            <person name="Hauser L."/>
            <person name="Kyrpides N."/>
            <person name="Mikhailova N."/>
            <person name="Janssen P.H."/>
            <person name="Kuske C.R."/>
            <person name="Richardson P."/>
        </authorList>
    </citation>
    <scope>NUCLEOTIDE SEQUENCE</scope>
    <source>
        <strain evidence="2">Ellin6076</strain>
    </source>
</reference>
<dbReference type="OrthoDB" id="384721at2"/>
<dbReference type="GO" id="GO:0030246">
    <property type="term" value="F:carbohydrate binding"/>
    <property type="evidence" value="ECO:0007669"/>
    <property type="project" value="InterPro"/>
</dbReference>
<organism evidence="2">
    <name type="scientific">Solibacter usitatus (strain Ellin6076)</name>
    <dbReference type="NCBI Taxonomy" id="234267"/>
    <lineage>
        <taxon>Bacteria</taxon>
        <taxon>Pseudomonadati</taxon>
        <taxon>Acidobacteriota</taxon>
        <taxon>Terriglobia</taxon>
        <taxon>Bryobacterales</taxon>
        <taxon>Solibacteraceae</taxon>
        <taxon>Candidatus Solibacter</taxon>
    </lineage>
</organism>
<evidence type="ECO:0000313" key="2">
    <source>
        <dbReference type="EMBL" id="ABJ83862.1"/>
    </source>
</evidence>
<dbReference type="CAZy" id="CBM9">
    <property type="family name" value="Carbohydrate-Binding Module Family 9"/>
</dbReference>
<protein>
    <submittedName>
        <fullName evidence="2">Polyhydroxyalkanoate depolymerase-like protein</fullName>
    </submittedName>
</protein>
<dbReference type="GO" id="GO:0004553">
    <property type="term" value="F:hydrolase activity, hydrolyzing O-glycosyl compounds"/>
    <property type="evidence" value="ECO:0007669"/>
    <property type="project" value="InterPro"/>
</dbReference>
<dbReference type="STRING" id="234267.Acid_2876"/>
<dbReference type="PANTHER" id="PTHR35532:SF5">
    <property type="entry name" value="CARBOHYDRATE-BINDING DOMAIN-CONTAINING PROTEIN"/>
    <property type="match status" value="1"/>
</dbReference>
<dbReference type="SUPFAM" id="SSF49344">
    <property type="entry name" value="CBD9-like"/>
    <property type="match status" value="1"/>
</dbReference>
<dbReference type="GO" id="GO:0016052">
    <property type="term" value="P:carbohydrate catabolic process"/>
    <property type="evidence" value="ECO:0007669"/>
    <property type="project" value="InterPro"/>
</dbReference>
<dbReference type="InterPro" id="IPR010502">
    <property type="entry name" value="Carb-bd_dom_fam9"/>
</dbReference>
<dbReference type="CDD" id="cd09620">
    <property type="entry name" value="CBM9_like_3"/>
    <property type="match status" value="1"/>
</dbReference>
<gene>
    <name evidence="2" type="ordered locus">Acid_2876</name>
</gene>
<name>Q023I4_SOLUE</name>
<dbReference type="eggNOG" id="COG3509">
    <property type="taxonomic scope" value="Bacteria"/>
</dbReference>
<dbReference type="Gene3D" id="2.60.40.1190">
    <property type="match status" value="1"/>
</dbReference>
<dbReference type="KEGG" id="sus:Acid_2876"/>
<feature type="domain" description="Carbohydrate-binding" evidence="1">
    <location>
        <begin position="26"/>
        <end position="106"/>
    </location>
</feature>
<dbReference type="InParanoid" id="Q023I4"/>
<dbReference type="EMBL" id="CP000473">
    <property type="protein sequence ID" value="ABJ83862.1"/>
    <property type="molecule type" value="Genomic_DNA"/>
</dbReference>